<evidence type="ECO:0000313" key="2">
    <source>
        <dbReference type="RefSeq" id="XP_012688479.2"/>
    </source>
</evidence>
<protein>
    <submittedName>
        <fullName evidence="2">Ankyrin repeat domain-containing protein 9</fullName>
    </submittedName>
</protein>
<sequence>MPLDLGMYDSHAGYKSEKQCQRTSFAFYQAVRDLLPIWVLEDMRTMEVFHWEDDGRACSYSPCEALLYALVHDHQQYARYLLNRYSIQALEMPSRSFCCCQASTTPHLNVAIRYNRVNILKMIMDSIGDFTKTERQSYLNRHGCVHIDGGKTALQLACDLVRPECLILLLGHGACPYVTDRSGNTPLDCLLNQICQSNFDMRRKHVCLGYLILFMPELRFRMKSQLQANALQWQALLGEQAFQWLLGKAPPSLFVQAMQKLSQSIPPEQLDSLPDFLKPPDFRLHQLQNVA</sequence>
<proteinExistence type="predicted"/>
<dbReference type="PANTHER" id="PTHR24133:SF16">
    <property type="entry name" value="ANKYRIN REPEAT DOMAIN-CONTAINING PROTEIN 9"/>
    <property type="match status" value="1"/>
</dbReference>
<keyword evidence="1" id="KW-1185">Reference proteome</keyword>
<dbReference type="InterPro" id="IPR002110">
    <property type="entry name" value="Ankyrin_rpt"/>
</dbReference>
<dbReference type="GeneID" id="105905050"/>
<dbReference type="KEGG" id="char:105905050"/>
<dbReference type="InterPro" id="IPR052391">
    <property type="entry name" value="E3_Ligase-Neurotoxin"/>
</dbReference>
<dbReference type="OrthoDB" id="45365at2759"/>
<reference evidence="2" key="1">
    <citation type="submission" date="2025-08" db="UniProtKB">
        <authorList>
            <consortium name="RefSeq"/>
        </authorList>
    </citation>
    <scope>IDENTIFICATION</scope>
</reference>
<dbReference type="CTD" id="122416"/>
<dbReference type="Proteomes" id="UP000515152">
    <property type="component" value="Chromosome 14"/>
</dbReference>
<dbReference type="SUPFAM" id="SSF48403">
    <property type="entry name" value="Ankyrin repeat"/>
    <property type="match status" value="1"/>
</dbReference>
<gene>
    <name evidence="2" type="primary">ankrd9</name>
</gene>
<name>A0A6P3W519_CLUHA</name>
<dbReference type="Pfam" id="PF00023">
    <property type="entry name" value="Ank"/>
    <property type="match status" value="1"/>
</dbReference>
<evidence type="ECO:0000313" key="1">
    <source>
        <dbReference type="Proteomes" id="UP000515152"/>
    </source>
</evidence>
<accession>A0A6P3W519</accession>
<dbReference type="AlphaFoldDB" id="A0A6P3W519"/>
<dbReference type="FunFam" id="1.25.40.20:FF:000765">
    <property type="entry name" value="Ankyrin repeat domain 9"/>
    <property type="match status" value="1"/>
</dbReference>
<dbReference type="RefSeq" id="XP_012688479.2">
    <property type="nucleotide sequence ID" value="XM_012833025.3"/>
</dbReference>
<dbReference type="InterPro" id="IPR036770">
    <property type="entry name" value="Ankyrin_rpt-contain_sf"/>
</dbReference>
<dbReference type="Gene3D" id="1.25.40.20">
    <property type="entry name" value="Ankyrin repeat-containing domain"/>
    <property type="match status" value="1"/>
</dbReference>
<organism evidence="1 2">
    <name type="scientific">Clupea harengus</name>
    <name type="common">Atlantic herring</name>
    <dbReference type="NCBI Taxonomy" id="7950"/>
    <lineage>
        <taxon>Eukaryota</taxon>
        <taxon>Metazoa</taxon>
        <taxon>Chordata</taxon>
        <taxon>Craniata</taxon>
        <taxon>Vertebrata</taxon>
        <taxon>Euteleostomi</taxon>
        <taxon>Actinopterygii</taxon>
        <taxon>Neopterygii</taxon>
        <taxon>Teleostei</taxon>
        <taxon>Clupei</taxon>
        <taxon>Clupeiformes</taxon>
        <taxon>Clupeoidei</taxon>
        <taxon>Clupeidae</taxon>
        <taxon>Clupea</taxon>
    </lineage>
</organism>
<dbReference type="PANTHER" id="PTHR24133">
    <property type="entry name" value="ANKYRIN DOMAIN-CONTAINING"/>
    <property type="match status" value="1"/>
</dbReference>